<feature type="transmembrane region" description="Helical" evidence="1">
    <location>
        <begin position="241"/>
        <end position="259"/>
    </location>
</feature>
<evidence type="ECO:0000256" key="1">
    <source>
        <dbReference type="SAM" id="Phobius"/>
    </source>
</evidence>
<dbReference type="Proteomes" id="UP001207654">
    <property type="component" value="Unassembled WGS sequence"/>
</dbReference>
<name>A0ABT4A682_9BACT</name>
<feature type="transmembrane region" description="Helical" evidence="1">
    <location>
        <begin position="14"/>
        <end position="38"/>
    </location>
</feature>
<protein>
    <submittedName>
        <fullName evidence="2">Uncharacterized protein</fullName>
    </submittedName>
</protein>
<proteinExistence type="predicted"/>
<evidence type="ECO:0000313" key="2">
    <source>
        <dbReference type="EMBL" id="MCY1077096.1"/>
    </source>
</evidence>
<dbReference type="EMBL" id="JAPNKA010000001">
    <property type="protein sequence ID" value="MCY1077096.1"/>
    <property type="molecule type" value="Genomic_DNA"/>
</dbReference>
<comment type="caution">
    <text evidence="2">The sequence shown here is derived from an EMBL/GenBank/DDBJ whole genome shotgun (WGS) entry which is preliminary data.</text>
</comment>
<feature type="transmembrane region" description="Helical" evidence="1">
    <location>
        <begin position="139"/>
        <end position="163"/>
    </location>
</feature>
<accession>A0ABT4A682</accession>
<evidence type="ECO:0000313" key="3">
    <source>
        <dbReference type="Proteomes" id="UP001207654"/>
    </source>
</evidence>
<gene>
    <name evidence="2" type="ORF">OV287_21685</name>
</gene>
<feature type="transmembrane region" description="Helical" evidence="1">
    <location>
        <begin position="98"/>
        <end position="119"/>
    </location>
</feature>
<dbReference type="RefSeq" id="WP_267535947.1">
    <property type="nucleotide sequence ID" value="NZ_JAPNKA010000001.1"/>
</dbReference>
<keyword evidence="3" id="KW-1185">Reference proteome</keyword>
<reference evidence="2 3" key="1">
    <citation type="submission" date="2022-11" db="EMBL/GenBank/DDBJ databases">
        <title>Minimal conservation of predation-associated metabolite biosynthetic gene clusters underscores biosynthetic potential of Myxococcota including descriptions for ten novel species: Archangium lansinium sp. nov., Myxococcus landrumus sp. nov., Nannocystis bai.</title>
        <authorList>
            <person name="Ahearne A."/>
            <person name="Stevens C."/>
            <person name="Phillips K."/>
        </authorList>
    </citation>
    <scope>NUCLEOTIDE SEQUENCE [LARGE SCALE GENOMIC DNA]</scope>
    <source>
        <strain evidence="2 3">MIWBW</strain>
    </source>
</reference>
<feature type="transmembrane region" description="Helical" evidence="1">
    <location>
        <begin position="203"/>
        <end position="221"/>
    </location>
</feature>
<feature type="transmembrane region" description="Helical" evidence="1">
    <location>
        <begin position="58"/>
        <end position="78"/>
    </location>
</feature>
<organism evidence="2 3">
    <name type="scientific">Archangium lansingense</name>
    <dbReference type="NCBI Taxonomy" id="2995310"/>
    <lineage>
        <taxon>Bacteria</taxon>
        <taxon>Pseudomonadati</taxon>
        <taxon>Myxococcota</taxon>
        <taxon>Myxococcia</taxon>
        <taxon>Myxococcales</taxon>
        <taxon>Cystobacterineae</taxon>
        <taxon>Archangiaceae</taxon>
        <taxon>Archangium</taxon>
    </lineage>
</organism>
<keyword evidence="1" id="KW-0472">Membrane</keyword>
<sequence>MSESRSIWRDGRNALALVLRSPLSLFILFNLTFVTALLLLQGTGLQGLAYLRSDRSQFWHMIIALTPTAWVTSLFLLLGDFGSYRSAWPRTRWGRMAVVLCLVPLLLLIALPLVAQFFFWRESPRLLTTVLLPMVPDFIPKLVSVCILGLLIATLHASAMVGLHIQLLGRLPKYQHLGEPPGAESLNEDVLWYQRHQRQLRRLLRLVSTILGLSILSVGALRNLINSAITSPAELLSTAPVMSYGLYYTGIIASLYVPAHRTLKDVGQVLAERLVWQTLGTHPTWKQRFEEQQAVRTQLGLRDSALHELQQGLSVLAPFLASISSLAIGSGG</sequence>
<keyword evidence="1" id="KW-1133">Transmembrane helix</keyword>
<keyword evidence="1" id="KW-0812">Transmembrane</keyword>